<protein>
    <recommendedName>
        <fullName evidence="4">Ubiquitin-like protease family profile domain-containing protein</fullName>
    </recommendedName>
</protein>
<evidence type="ECO:0000256" key="2">
    <source>
        <dbReference type="ARBA" id="ARBA00022670"/>
    </source>
</evidence>
<comment type="similarity">
    <text evidence="1">Belongs to the peptidase C48 family.</text>
</comment>
<dbReference type="Pfam" id="PF21056">
    <property type="entry name" value="ZSWIM1-3_RNaseH-like"/>
    <property type="match status" value="1"/>
</dbReference>
<dbReference type="Pfam" id="PF02902">
    <property type="entry name" value="Peptidase_C48"/>
    <property type="match status" value="1"/>
</dbReference>
<dbReference type="Proteomes" id="UP001209570">
    <property type="component" value="Unassembled WGS sequence"/>
</dbReference>
<organism evidence="5 6">
    <name type="scientific">Pythium insidiosum</name>
    <name type="common">Pythiosis disease agent</name>
    <dbReference type="NCBI Taxonomy" id="114742"/>
    <lineage>
        <taxon>Eukaryota</taxon>
        <taxon>Sar</taxon>
        <taxon>Stramenopiles</taxon>
        <taxon>Oomycota</taxon>
        <taxon>Peronosporomycetes</taxon>
        <taxon>Pythiales</taxon>
        <taxon>Pythiaceae</taxon>
        <taxon>Pythium</taxon>
    </lineage>
</organism>
<dbReference type="EMBL" id="JAKCXM010000992">
    <property type="protein sequence ID" value="KAJ0391517.1"/>
    <property type="molecule type" value="Genomic_DNA"/>
</dbReference>
<sequence length="582" mass="66776">MVAQHRSRVSTTDDNEATAIQLAEFTAEDSNNLVTVDESHRGHSAVISITTALMRATYARFPELVLVDCTHQTNRYNYHLCSFMVIDECGEVKYFSAAVKKPELGSISPEDRQAVENLLKNLVYASSAEAYAQEHCSLKLLCERVHFTEFFEYFERNWDSCQAMWKQYHRAKLPYFQVNTNNHLESYFGKLKECVTPDMSMSECLKELIARERTRQNDYNYLNNRVGTYVNRNYDDEMSVVLRFTTHFVADNVAKEYDIGRSKASAYSYVETNDVIKVQGIKNTNEFTFNAFNARQRDGSHRSPRERYHEAMRQLQPLCSEIAEISDDEEFKKALKFVQDAWMNARMRKRVKLDVGLSADVPEEASDAEPPTQLSAVTMQQLVESLDEEKPGLVELKRRLDAICVRHLEKERSKMRSTFKATRVLSLDNPDKKRTRSSPVSPYKFSPEIEAEIQAFYSDDGVQVIGIPVGFNNRHWCCLYINKAHRLISTYDSLGGAKTQCVMSILAEKIDTFVPEKLFTVQRVQTPVQSDGYSCGFFVCYKFWRQVDTTVSHDLSPTGQLSLRFQMLQLIVHGPSPSPDAT</sequence>
<evidence type="ECO:0000313" key="5">
    <source>
        <dbReference type="EMBL" id="KAJ0391517.1"/>
    </source>
</evidence>
<gene>
    <name evidence="5" type="ORF">P43SY_011039</name>
</gene>
<dbReference type="SUPFAM" id="SSF54001">
    <property type="entry name" value="Cysteine proteinases"/>
    <property type="match status" value="1"/>
</dbReference>
<dbReference type="PROSITE" id="PS50600">
    <property type="entry name" value="ULP_PROTEASE"/>
    <property type="match status" value="1"/>
</dbReference>
<name>A0AAD5L9G6_PYTIN</name>
<dbReference type="GO" id="GO:0006508">
    <property type="term" value="P:proteolysis"/>
    <property type="evidence" value="ECO:0007669"/>
    <property type="project" value="UniProtKB-KW"/>
</dbReference>
<proteinExistence type="inferred from homology"/>
<feature type="domain" description="Ubiquitin-like protease family profile" evidence="4">
    <location>
        <begin position="355"/>
        <end position="546"/>
    </location>
</feature>
<dbReference type="PANTHER" id="PTHR31569:SF4">
    <property type="entry name" value="SWIM-TYPE DOMAIN-CONTAINING PROTEIN"/>
    <property type="match status" value="1"/>
</dbReference>
<dbReference type="InterPro" id="IPR003653">
    <property type="entry name" value="Peptidase_C48_C"/>
</dbReference>
<dbReference type="PANTHER" id="PTHR31569">
    <property type="entry name" value="SWIM-TYPE DOMAIN-CONTAINING PROTEIN"/>
    <property type="match status" value="1"/>
</dbReference>
<evidence type="ECO:0000256" key="3">
    <source>
        <dbReference type="ARBA" id="ARBA00022801"/>
    </source>
</evidence>
<dbReference type="AlphaFoldDB" id="A0AAD5L9G6"/>
<reference evidence="5" key="1">
    <citation type="submission" date="2021-12" db="EMBL/GenBank/DDBJ databases">
        <title>Prjna785345.</title>
        <authorList>
            <person name="Rujirawat T."/>
            <person name="Krajaejun T."/>
        </authorList>
    </citation>
    <scope>NUCLEOTIDE SEQUENCE</scope>
    <source>
        <strain evidence="5">Pi057C3</strain>
    </source>
</reference>
<dbReference type="InterPro" id="IPR052579">
    <property type="entry name" value="Zinc_finger_SWIM"/>
</dbReference>
<comment type="caution">
    <text evidence="5">The sequence shown here is derived from an EMBL/GenBank/DDBJ whole genome shotgun (WGS) entry which is preliminary data.</text>
</comment>
<evidence type="ECO:0000313" key="6">
    <source>
        <dbReference type="Proteomes" id="UP001209570"/>
    </source>
</evidence>
<dbReference type="GO" id="GO:0008234">
    <property type="term" value="F:cysteine-type peptidase activity"/>
    <property type="evidence" value="ECO:0007669"/>
    <property type="project" value="InterPro"/>
</dbReference>
<dbReference type="InterPro" id="IPR038765">
    <property type="entry name" value="Papain-like_cys_pep_sf"/>
</dbReference>
<keyword evidence="6" id="KW-1185">Reference proteome</keyword>
<keyword evidence="3" id="KW-0378">Hydrolase</keyword>
<evidence type="ECO:0000259" key="4">
    <source>
        <dbReference type="PROSITE" id="PS50600"/>
    </source>
</evidence>
<dbReference type="Gene3D" id="3.40.395.10">
    <property type="entry name" value="Adenoviral Proteinase, Chain A"/>
    <property type="match status" value="1"/>
</dbReference>
<accession>A0AAD5L9G6</accession>
<dbReference type="InterPro" id="IPR048324">
    <property type="entry name" value="ZSWIM1-3_RNaseH-like"/>
</dbReference>
<keyword evidence="2" id="KW-0645">Protease</keyword>
<evidence type="ECO:0000256" key="1">
    <source>
        <dbReference type="ARBA" id="ARBA00005234"/>
    </source>
</evidence>